<name>A0A7I8DM35_9FIRM</name>
<reference evidence="2 3" key="2">
    <citation type="submission" date="2020-08" db="EMBL/GenBank/DDBJ databases">
        <authorList>
            <person name="Ueki A."/>
            <person name="Tonouchi A."/>
        </authorList>
    </citation>
    <scope>NUCLEOTIDE SEQUENCE [LARGE SCALE GENOMIC DNA]</scope>
    <source>
        <strain evidence="2 3">CTTW</strain>
    </source>
</reference>
<feature type="transmembrane region" description="Helical" evidence="1">
    <location>
        <begin position="222"/>
        <end position="244"/>
    </location>
</feature>
<evidence type="ECO:0000313" key="3">
    <source>
        <dbReference type="Proteomes" id="UP000515703"/>
    </source>
</evidence>
<proteinExistence type="predicted"/>
<keyword evidence="1" id="KW-1133">Transmembrane helix</keyword>
<feature type="transmembrane region" description="Helical" evidence="1">
    <location>
        <begin position="150"/>
        <end position="173"/>
    </location>
</feature>
<dbReference type="RefSeq" id="WP_185255208.1">
    <property type="nucleotide sequence ID" value="NZ_AP023368.1"/>
</dbReference>
<evidence type="ECO:0000256" key="1">
    <source>
        <dbReference type="SAM" id="Phobius"/>
    </source>
</evidence>
<sequence>MLKLMKYELRKQAFSKLIILVITLLGELMFFTGLVLNRHNTIGLAMGLLTMFTFGAMFFIAFESIITYYNDLKQKQSYMLFLTPNTPYTIVGAKVLSSGVQIILSGVVFALIFGIDGAAMLARYASIKQIKELITSFVNMQFHVEIDGKLLILVVLALLISWISVITLAYLSITLSTTFLAEKKGKAIISFLIFILLEYIFSKGVNLIMNIPSLTLSASGTLILNIVLYAVITAVTYLVTAWMLDKKVSV</sequence>
<feature type="transmembrane region" description="Helical" evidence="1">
    <location>
        <begin position="42"/>
        <end position="66"/>
    </location>
</feature>
<dbReference type="Proteomes" id="UP000515703">
    <property type="component" value="Chromosome"/>
</dbReference>
<keyword evidence="1" id="KW-0812">Transmembrane</keyword>
<keyword evidence="1" id="KW-0472">Membrane</keyword>
<protein>
    <submittedName>
        <fullName evidence="2">Uncharacterized protein</fullName>
    </submittedName>
</protein>
<organism evidence="2 3">
    <name type="scientific">Anaerocolumna chitinilytica</name>
    <dbReference type="NCBI Taxonomy" id="1727145"/>
    <lineage>
        <taxon>Bacteria</taxon>
        <taxon>Bacillati</taxon>
        <taxon>Bacillota</taxon>
        <taxon>Clostridia</taxon>
        <taxon>Lachnospirales</taxon>
        <taxon>Lachnospiraceae</taxon>
        <taxon>Anaerocolumna</taxon>
    </lineage>
</organism>
<feature type="transmembrane region" description="Helical" evidence="1">
    <location>
        <begin position="102"/>
        <end position="122"/>
    </location>
</feature>
<evidence type="ECO:0000313" key="2">
    <source>
        <dbReference type="EMBL" id="BCJ99439.1"/>
    </source>
</evidence>
<dbReference type="KEGG" id="acht:bsdcttw_24800"/>
<feature type="transmembrane region" description="Helical" evidence="1">
    <location>
        <begin position="185"/>
        <end position="201"/>
    </location>
</feature>
<dbReference type="AlphaFoldDB" id="A0A7I8DM35"/>
<gene>
    <name evidence="2" type="ORF">bsdcttw_24800</name>
</gene>
<accession>A0A7I8DM35</accession>
<keyword evidence="3" id="KW-1185">Reference proteome</keyword>
<reference evidence="2 3" key="1">
    <citation type="submission" date="2020-08" db="EMBL/GenBank/DDBJ databases">
        <title>Draft genome sequencing of an Anaerocolumna strain isolated from anoxic soil subjected to BSD treatment.</title>
        <authorList>
            <person name="Uek A."/>
            <person name="Tonouchi A."/>
        </authorList>
    </citation>
    <scope>NUCLEOTIDE SEQUENCE [LARGE SCALE GENOMIC DNA]</scope>
    <source>
        <strain evidence="2 3">CTTW</strain>
    </source>
</reference>
<dbReference type="EMBL" id="AP023368">
    <property type="protein sequence ID" value="BCJ99439.1"/>
    <property type="molecule type" value="Genomic_DNA"/>
</dbReference>
<feature type="transmembrane region" description="Helical" evidence="1">
    <location>
        <begin position="13"/>
        <end position="36"/>
    </location>
</feature>